<proteinExistence type="predicted"/>
<evidence type="ECO:0000256" key="1">
    <source>
        <dbReference type="ARBA" id="ARBA00004127"/>
    </source>
</evidence>
<feature type="transmembrane region" description="Helical" evidence="5">
    <location>
        <begin position="92"/>
        <end position="117"/>
    </location>
</feature>
<evidence type="ECO:0000256" key="3">
    <source>
        <dbReference type="ARBA" id="ARBA00022989"/>
    </source>
</evidence>
<dbReference type="GO" id="GO:0008168">
    <property type="term" value="F:methyltransferase activity"/>
    <property type="evidence" value="ECO:0007669"/>
    <property type="project" value="UniProtKB-KW"/>
</dbReference>
<dbReference type="OrthoDB" id="1376897at2"/>
<name>A0A4Q1KW75_9FLAO</name>
<keyword evidence="3 5" id="KW-1133">Transmembrane helix</keyword>
<feature type="transmembrane region" description="Helical" evidence="5">
    <location>
        <begin position="147"/>
        <end position="176"/>
    </location>
</feature>
<feature type="transmembrane region" description="Helical" evidence="5">
    <location>
        <begin position="6"/>
        <end position="26"/>
    </location>
</feature>
<dbReference type="GO" id="GO:0032259">
    <property type="term" value="P:methylation"/>
    <property type="evidence" value="ECO:0007669"/>
    <property type="project" value="UniProtKB-KW"/>
</dbReference>
<dbReference type="EMBL" id="SBKQ01000003">
    <property type="protein sequence ID" value="RXR34075.1"/>
    <property type="molecule type" value="Genomic_DNA"/>
</dbReference>
<evidence type="ECO:0000256" key="4">
    <source>
        <dbReference type="ARBA" id="ARBA00023136"/>
    </source>
</evidence>
<keyword evidence="6" id="KW-0808">Transferase</keyword>
<dbReference type="RefSeq" id="WP_129463362.1">
    <property type="nucleotide sequence ID" value="NZ_SBKQ01000003.1"/>
</dbReference>
<keyword evidence="2 5" id="KW-0812">Transmembrane</keyword>
<protein>
    <submittedName>
        <fullName evidence="6">Isoprenylcysteine carboxylmethyltransferase family protein</fullName>
    </submittedName>
</protein>
<accession>A0A4Q1KW75</accession>
<gene>
    <name evidence="6" type="ORF">EQG68_03300</name>
</gene>
<dbReference type="AlphaFoldDB" id="A0A4Q1KW75"/>
<reference evidence="7" key="1">
    <citation type="submission" date="2019-01" db="EMBL/GenBank/DDBJ databases">
        <title>Cytophagaceae bacterium strain CAR-16.</title>
        <authorList>
            <person name="Chen W.-M."/>
        </authorList>
    </citation>
    <scope>NUCLEOTIDE SEQUENCE [LARGE SCALE GENOMIC DNA]</scope>
    <source>
        <strain evidence="7">ICH-30</strain>
    </source>
</reference>
<comment type="caution">
    <text evidence="6">The sequence shown here is derived from an EMBL/GenBank/DDBJ whole genome shotgun (WGS) entry which is preliminary data.</text>
</comment>
<evidence type="ECO:0000313" key="7">
    <source>
        <dbReference type="Proteomes" id="UP000289734"/>
    </source>
</evidence>
<organism evidence="6 7">
    <name type="scientific">Flavobacterium piscinae</name>
    <dbReference type="NCBI Taxonomy" id="2506424"/>
    <lineage>
        <taxon>Bacteria</taxon>
        <taxon>Pseudomonadati</taxon>
        <taxon>Bacteroidota</taxon>
        <taxon>Flavobacteriia</taxon>
        <taxon>Flavobacteriales</taxon>
        <taxon>Flavobacteriaceae</taxon>
        <taxon>Flavobacterium</taxon>
    </lineage>
</organism>
<keyword evidence="4 5" id="KW-0472">Membrane</keyword>
<dbReference type="PANTHER" id="PTHR12714">
    <property type="entry name" value="PROTEIN-S ISOPRENYLCYSTEINE O-METHYLTRANSFERASE"/>
    <property type="match status" value="1"/>
</dbReference>
<keyword evidence="6" id="KW-0489">Methyltransferase</keyword>
<feature type="transmembrane region" description="Helical" evidence="5">
    <location>
        <begin position="58"/>
        <end position="80"/>
    </location>
</feature>
<dbReference type="Proteomes" id="UP000289734">
    <property type="component" value="Unassembled WGS sequence"/>
</dbReference>
<evidence type="ECO:0000256" key="5">
    <source>
        <dbReference type="SAM" id="Phobius"/>
    </source>
</evidence>
<comment type="subcellular location">
    <subcellularLocation>
        <location evidence="1">Endomembrane system</location>
        <topology evidence="1">Multi-pass membrane protein</topology>
    </subcellularLocation>
</comment>
<dbReference type="Gene3D" id="1.20.120.1630">
    <property type="match status" value="1"/>
</dbReference>
<evidence type="ECO:0000256" key="2">
    <source>
        <dbReference type="ARBA" id="ARBA00022692"/>
    </source>
</evidence>
<dbReference type="Pfam" id="PF04191">
    <property type="entry name" value="PEMT"/>
    <property type="match status" value="1"/>
</dbReference>
<keyword evidence="7" id="KW-1185">Reference proteome</keyword>
<dbReference type="InterPro" id="IPR007318">
    <property type="entry name" value="Phopholipid_MeTrfase"/>
</dbReference>
<dbReference type="GO" id="GO:0012505">
    <property type="term" value="C:endomembrane system"/>
    <property type="evidence" value="ECO:0007669"/>
    <property type="project" value="UniProtKB-SubCell"/>
</dbReference>
<dbReference type="PANTHER" id="PTHR12714:SF9">
    <property type="entry name" value="PROTEIN-S-ISOPRENYLCYSTEINE O-METHYLTRANSFERASE"/>
    <property type="match status" value="1"/>
</dbReference>
<evidence type="ECO:0000313" key="6">
    <source>
        <dbReference type="EMBL" id="RXR34075.1"/>
    </source>
</evidence>
<sequence length="206" mass="24495">MILFAFLFGYVTLVIELVFFHVPSVANTSNFFVKNKNYPKVESALIQTIYRWPFIKKIMVLLIPTILVNSYFLFSFFYFYPMADSFQIFKPAYGLQLLGVLFVLLGRGITFGSMLYIRKENKQKNDSFKLHTKGIFKYSRNPGLDGMFLFFIGFGLIFPTYISWIGLIGYFIYMLFRVRIEEEFLKELFKQEYTDYCLKTKRFLLF</sequence>